<dbReference type="AlphaFoldDB" id="A0A814AKG9"/>
<sequence length="361" mass="41986">MNTKTKPFRINCIPIKSTHHEQIYESTLSIHSHNSPSLISLNKKDTLTSSIKKFFKSRFSIQSNDSKQSEKSLNEEKILNSDFVKEINEIINSPNFELIKQFILVNKTLIDSPSGDHIQNKSQFLDENICQSIENYVENYLEKKSLKNRNSLLKKRKKFRVPKRKILIGDEPRQSFRVSDQIEKFENLNQSLNTSISKSKDLKSEDFKVWSPKVIEYICKKNNSKLKINRKCSSLINSKPNTANPSVTSYHSVDKSEVTMAPETTESLISVIEVKSELSDLKKLNDFRKNLNSTNVEVMSRDEILQEKLLLDKVLFKLDWNLRNKDSEFELMKKRYNLLRFSLDGLKCSKCSSIFYPNKIL</sequence>
<proteinExistence type="predicted"/>
<dbReference type="EMBL" id="CAJNOC010002139">
    <property type="protein sequence ID" value="CAF0914890.1"/>
    <property type="molecule type" value="Genomic_DNA"/>
</dbReference>
<evidence type="ECO:0000313" key="1">
    <source>
        <dbReference type="EMBL" id="CAF0914890.1"/>
    </source>
</evidence>
<accession>A0A814AKG9</accession>
<keyword evidence="2" id="KW-1185">Reference proteome</keyword>
<dbReference type="Proteomes" id="UP000663879">
    <property type="component" value="Unassembled WGS sequence"/>
</dbReference>
<reference evidence="1" key="1">
    <citation type="submission" date="2021-02" db="EMBL/GenBank/DDBJ databases">
        <authorList>
            <person name="Nowell W R."/>
        </authorList>
    </citation>
    <scope>NUCLEOTIDE SEQUENCE</scope>
    <source>
        <strain evidence="1">Ploen Becks lab</strain>
    </source>
</reference>
<evidence type="ECO:0000313" key="2">
    <source>
        <dbReference type="Proteomes" id="UP000663879"/>
    </source>
</evidence>
<name>A0A814AKG9_9BILA</name>
<dbReference type="OrthoDB" id="10603561at2759"/>
<gene>
    <name evidence="1" type="ORF">OXX778_LOCUS12096</name>
</gene>
<protein>
    <submittedName>
        <fullName evidence="1">Uncharacterized protein</fullName>
    </submittedName>
</protein>
<comment type="caution">
    <text evidence="1">The sequence shown here is derived from an EMBL/GenBank/DDBJ whole genome shotgun (WGS) entry which is preliminary data.</text>
</comment>
<organism evidence="1 2">
    <name type="scientific">Brachionus calyciflorus</name>
    <dbReference type="NCBI Taxonomy" id="104777"/>
    <lineage>
        <taxon>Eukaryota</taxon>
        <taxon>Metazoa</taxon>
        <taxon>Spiralia</taxon>
        <taxon>Gnathifera</taxon>
        <taxon>Rotifera</taxon>
        <taxon>Eurotatoria</taxon>
        <taxon>Monogononta</taxon>
        <taxon>Pseudotrocha</taxon>
        <taxon>Ploima</taxon>
        <taxon>Brachionidae</taxon>
        <taxon>Brachionus</taxon>
    </lineage>
</organism>